<dbReference type="RefSeq" id="WP_089371952.1">
    <property type="nucleotide sequence ID" value="NZ_BMEP01000007.1"/>
</dbReference>
<gene>
    <name evidence="2" type="ORF">SAMN06265376_104139</name>
</gene>
<evidence type="ECO:0000313" key="3">
    <source>
        <dbReference type="Proteomes" id="UP000198379"/>
    </source>
</evidence>
<feature type="transmembrane region" description="Helical" evidence="1">
    <location>
        <begin position="6"/>
        <end position="26"/>
    </location>
</feature>
<organism evidence="2 3">
    <name type="scientific">Dokdonia pacifica</name>
    <dbReference type="NCBI Taxonomy" id="1627892"/>
    <lineage>
        <taxon>Bacteria</taxon>
        <taxon>Pseudomonadati</taxon>
        <taxon>Bacteroidota</taxon>
        <taxon>Flavobacteriia</taxon>
        <taxon>Flavobacteriales</taxon>
        <taxon>Flavobacteriaceae</taxon>
        <taxon>Dokdonia</taxon>
    </lineage>
</organism>
<evidence type="ECO:0008006" key="4">
    <source>
        <dbReference type="Google" id="ProtNLM"/>
    </source>
</evidence>
<evidence type="ECO:0000313" key="2">
    <source>
        <dbReference type="EMBL" id="SNR90381.1"/>
    </source>
</evidence>
<accession>A0A239A507</accession>
<name>A0A239A507_9FLAO</name>
<keyword evidence="3" id="KW-1185">Reference proteome</keyword>
<keyword evidence="1" id="KW-0812">Transmembrane</keyword>
<reference evidence="2 3" key="1">
    <citation type="submission" date="2017-06" db="EMBL/GenBank/DDBJ databases">
        <authorList>
            <person name="Kim H.J."/>
            <person name="Triplett B.A."/>
        </authorList>
    </citation>
    <scope>NUCLEOTIDE SEQUENCE [LARGE SCALE GENOMIC DNA]</scope>
    <source>
        <strain evidence="2 3">DSM 25597</strain>
    </source>
</reference>
<evidence type="ECO:0000256" key="1">
    <source>
        <dbReference type="SAM" id="Phobius"/>
    </source>
</evidence>
<dbReference type="Proteomes" id="UP000198379">
    <property type="component" value="Unassembled WGS sequence"/>
</dbReference>
<protein>
    <recommendedName>
        <fullName evidence="4">DUF4760 domain-containing protein</fullName>
    </recommendedName>
</protein>
<proteinExistence type="predicted"/>
<dbReference type="Pfam" id="PF15956">
    <property type="entry name" value="DUF4760"/>
    <property type="match status" value="1"/>
</dbReference>
<dbReference type="EMBL" id="FZNY01000004">
    <property type="protein sequence ID" value="SNR90381.1"/>
    <property type="molecule type" value="Genomic_DNA"/>
</dbReference>
<dbReference type="InterPro" id="IPR031876">
    <property type="entry name" value="DUF4760"/>
</dbReference>
<dbReference type="AlphaFoldDB" id="A0A239A507"/>
<sequence length="192" mass="22435">MTNYEIWSLIISLITITITISGLLYAGNQIKLARKQLNSALETIELTREIHKDNHDWNRRIASQNVINSFRNQNKTKELRESLDQIDINDAIPLDTIISKFKTDMDLQGYIHSVLNTFEGFSRGVNQGIYDEEVIKTALMGTMTRYFNCFRPYIVHIRKVRNPELYSEYESLINIWKTKMSEPKTRTRIGNT</sequence>
<keyword evidence="1" id="KW-1133">Transmembrane helix</keyword>
<dbReference type="OrthoDB" id="9553872at2"/>
<keyword evidence="1" id="KW-0472">Membrane</keyword>